<evidence type="ECO:0000259" key="2">
    <source>
        <dbReference type="PROSITE" id="PS50090"/>
    </source>
</evidence>
<dbReference type="InterPro" id="IPR039353">
    <property type="entry name" value="TF_Adf1"/>
</dbReference>
<dbReference type="SMART" id="SM00595">
    <property type="entry name" value="MADF"/>
    <property type="match status" value="1"/>
</dbReference>
<dbReference type="PANTHER" id="PTHR12243:SF60">
    <property type="entry name" value="SI:CH211-15D5.12-RELATED"/>
    <property type="match status" value="1"/>
</dbReference>
<dbReference type="EMBL" id="CARXXK010000328">
    <property type="protein sequence ID" value="CAI6370306.1"/>
    <property type="molecule type" value="Genomic_DNA"/>
</dbReference>
<dbReference type="PROSITE" id="PS51029">
    <property type="entry name" value="MADF"/>
    <property type="match status" value="1"/>
</dbReference>
<organism evidence="4 5">
    <name type="scientific">Macrosiphum euphorbiae</name>
    <name type="common">potato aphid</name>
    <dbReference type="NCBI Taxonomy" id="13131"/>
    <lineage>
        <taxon>Eukaryota</taxon>
        <taxon>Metazoa</taxon>
        <taxon>Ecdysozoa</taxon>
        <taxon>Arthropoda</taxon>
        <taxon>Hexapoda</taxon>
        <taxon>Insecta</taxon>
        <taxon>Pterygota</taxon>
        <taxon>Neoptera</taxon>
        <taxon>Paraneoptera</taxon>
        <taxon>Hemiptera</taxon>
        <taxon>Sternorrhyncha</taxon>
        <taxon>Aphidomorpha</taxon>
        <taxon>Aphidoidea</taxon>
        <taxon>Aphididae</taxon>
        <taxon>Macrosiphini</taxon>
        <taxon>Macrosiphum</taxon>
    </lineage>
</organism>
<accession>A0AAV0XQ69</accession>
<dbReference type="PROSITE" id="PS50090">
    <property type="entry name" value="MYB_LIKE"/>
    <property type="match status" value="1"/>
</dbReference>
<evidence type="ECO:0000313" key="4">
    <source>
        <dbReference type="EMBL" id="CAI6370306.1"/>
    </source>
</evidence>
<evidence type="ECO:0000256" key="1">
    <source>
        <dbReference type="SAM" id="MobiDB-lite"/>
    </source>
</evidence>
<name>A0AAV0XQ69_9HEMI</name>
<dbReference type="PANTHER" id="PTHR12243">
    <property type="entry name" value="MADF DOMAIN TRANSCRIPTION FACTOR"/>
    <property type="match status" value="1"/>
</dbReference>
<proteinExistence type="predicted"/>
<evidence type="ECO:0000313" key="5">
    <source>
        <dbReference type="Proteomes" id="UP001160148"/>
    </source>
</evidence>
<feature type="compositionally biased region" description="Polar residues" evidence="1">
    <location>
        <begin position="137"/>
        <end position="169"/>
    </location>
</feature>
<dbReference type="InterPro" id="IPR001005">
    <property type="entry name" value="SANT/Myb"/>
</dbReference>
<dbReference type="InterPro" id="IPR006578">
    <property type="entry name" value="MADF-dom"/>
</dbReference>
<feature type="region of interest" description="Disordered" evidence="1">
    <location>
        <begin position="129"/>
        <end position="185"/>
    </location>
</feature>
<dbReference type="GO" id="GO:0005667">
    <property type="term" value="C:transcription regulator complex"/>
    <property type="evidence" value="ECO:0007669"/>
    <property type="project" value="TreeGrafter"/>
</dbReference>
<sequence length="346" mass="38471">MEDEILIEFVRKYAFIYDPTEKGHADMRLLKNAWEEVAKTVGSSVSECKKRWTSLRDQFRRNVVKKKTVSGQGAGTRVKWRFEDTLSFLLPHMKERTQKSNLDIGNLTDSHDKDCSINITNDDETNQFLEGSVESPFPSNSSYEVPSPLPSTSSYAHPSPASTISASLGSNSHSKNNNKTSQQPTTAQVLQNYLDSKKAKLEHTASDHIGAFFIAMEATTRRLPPVLQIEAKAKISALLSDLEMKAFYLSNQQNVSIASPHQSTSSSSSFNNTENMTLTAHNIASPFQSTSFNNQTNNMTPTVSPSKPVDFSNQQHRIIAHCTTETSTSGDQIEIFGIDSNLYSFQ</sequence>
<dbReference type="Pfam" id="PF10545">
    <property type="entry name" value="MADF_DNA_bdg"/>
    <property type="match status" value="1"/>
</dbReference>
<gene>
    <name evidence="4" type="ORF">MEUPH1_LOCUS24436</name>
</gene>
<dbReference type="AlphaFoldDB" id="A0AAV0XQ69"/>
<keyword evidence="5" id="KW-1185">Reference proteome</keyword>
<dbReference type="GO" id="GO:0005634">
    <property type="term" value="C:nucleus"/>
    <property type="evidence" value="ECO:0007669"/>
    <property type="project" value="TreeGrafter"/>
</dbReference>
<dbReference type="GO" id="GO:0006357">
    <property type="term" value="P:regulation of transcription by RNA polymerase II"/>
    <property type="evidence" value="ECO:0007669"/>
    <property type="project" value="TreeGrafter"/>
</dbReference>
<dbReference type="Gene3D" id="1.10.10.60">
    <property type="entry name" value="Homeodomain-like"/>
    <property type="match status" value="1"/>
</dbReference>
<protein>
    <recommendedName>
        <fullName evidence="6">MADF domain-containing protein</fullName>
    </recommendedName>
</protein>
<evidence type="ECO:0000259" key="3">
    <source>
        <dbReference type="PROSITE" id="PS51029"/>
    </source>
</evidence>
<reference evidence="4 5" key="1">
    <citation type="submission" date="2023-01" db="EMBL/GenBank/DDBJ databases">
        <authorList>
            <person name="Whitehead M."/>
        </authorList>
    </citation>
    <scope>NUCLEOTIDE SEQUENCE [LARGE SCALE GENOMIC DNA]</scope>
</reference>
<comment type="caution">
    <text evidence="4">The sequence shown here is derived from an EMBL/GenBank/DDBJ whole genome shotgun (WGS) entry which is preliminary data.</text>
</comment>
<dbReference type="Proteomes" id="UP001160148">
    <property type="component" value="Unassembled WGS sequence"/>
</dbReference>
<feature type="domain" description="Myb-like" evidence="2">
    <location>
        <begin position="1"/>
        <end position="56"/>
    </location>
</feature>
<evidence type="ECO:0008006" key="6">
    <source>
        <dbReference type="Google" id="ProtNLM"/>
    </source>
</evidence>
<feature type="domain" description="MADF" evidence="3">
    <location>
        <begin position="5"/>
        <end position="94"/>
    </location>
</feature>
<dbReference type="CDD" id="cd00167">
    <property type="entry name" value="SANT"/>
    <property type="match status" value="1"/>
</dbReference>
<feature type="compositionally biased region" description="Low complexity" evidence="1">
    <location>
        <begin position="170"/>
        <end position="181"/>
    </location>
</feature>